<dbReference type="Proteomes" id="UP000053477">
    <property type="component" value="Unassembled WGS sequence"/>
</dbReference>
<evidence type="ECO:0000313" key="1">
    <source>
        <dbReference type="EMBL" id="KLO09734.1"/>
    </source>
</evidence>
<dbReference type="EMBL" id="KQ086046">
    <property type="protein sequence ID" value="KLO09734.1"/>
    <property type="molecule type" value="Genomic_DNA"/>
</dbReference>
<reference evidence="1 2" key="1">
    <citation type="submission" date="2015-04" db="EMBL/GenBank/DDBJ databases">
        <title>Complete genome sequence of Schizopora paradoxa KUC8140, a cosmopolitan wood degrader in East Asia.</title>
        <authorList>
            <consortium name="DOE Joint Genome Institute"/>
            <person name="Min B."/>
            <person name="Park H."/>
            <person name="Jang Y."/>
            <person name="Kim J.-J."/>
            <person name="Kim K.H."/>
            <person name="Pangilinan J."/>
            <person name="Lipzen A."/>
            <person name="Riley R."/>
            <person name="Grigoriev I.V."/>
            <person name="Spatafora J.W."/>
            <person name="Choi I.-G."/>
        </authorList>
    </citation>
    <scope>NUCLEOTIDE SEQUENCE [LARGE SCALE GENOMIC DNA]</scope>
    <source>
        <strain evidence="1 2">KUC8140</strain>
    </source>
</reference>
<organism evidence="1 2">
    <name type="scientific">Schizopora paradoxa</name>
    <dbReference type="NCBI Taxonomy" id="27342"/>
    <lineage>
        <taxon>Eukaryota</taxon>
        <taxon>Fungi</taxon>
        <taxon>Dikarya</taxon>
        <taxon>Basidiomycota</taxon>
        <taxon>Agaricomycotina</taxon>
        <taxon>Agaricomycetes</taxon>
        <taxon>Hymenochaetales</taxon>
        <taxon>Schizoporaceae</taxon>
        <taxon>Schizopora</taxon>
    </lineage>
</organism>
<protein>
    <submittedName>
        <fullName evidence="1">Uncharacterized protein</fullName>
    </submittedName>
</protein>
<keyword evidence="2" id="KW-1185">Reference proteome</keyword>
<name>A0A0H2RD51_9AGAM</name>
<gene>
    <name evidence="1" type="ORF">SCHPADRAFT_907495</name>
</gene>
<sequence length="51" mass="5472">MATKAEDEGDDCEMALTKQNACPTRRVHAKTTRFSNSVTLPPGTFGKSQSG</sequence>
<proteinExistence type="predicted"/>
<evidence type="ECO:0000313" key="2">
    <source>
        <dbReference type="Proteomes" id="UP000053477"/>
    </source>
</evidence>
<dbReference type="AlphaFoldDB" id="A0A0H2RD51"/>
<accession>A0A0H2RD51</accession>
<dbReference type="InParanoid" id="A0A0H2RD51"/>